<dbReference type="Pfam" id="PF00076">
    <property type="entry name" value="RRM_1"/>
    <property type="match status" value="1"/>
</dbReference>
<protein>
    <submittedName>
        <fullName evidence="6">Tetratricopeptide repeat protein 31</fullName>
    </submittedName>
</protein>
<sequence length="394" mass="44318">MECMMKVLKRKERKKLEKLEKETNTENVDSSNSGATKPKSKVQDVKISESEEDLDTSSAFVSVIARKQKKSADIEAKKEEPPVRRPSIPKEDPESIIMRSRELALRGNELANMCHYSEAAEFFTDSIKLDPSDHRFYGNRSYCYDRMGLYESKYAYLHLALKDAEKSIALSPVWPKGYFRKGRALLGLKKFAVAEQCFVEVMKLDTECEEAISELRKGYSKEHAEAAISSHGTVAEALSGLIATGVARVPVSDITDVFLSDDEADHTWKAVQRPKPVQPAYDIKMDPNNPEGHNSLWIGNVQADVTEKKLSQLFGKYGELLSVKVMAEKFCAFVNFKQKTSPGKAMKAYQGYELSGSKLVIRFPNLPGESVVKKKTCSCSCCCCYCYCFCFKCR</sequence>
<dbReference type="InterPro" id="IPR035979">
    <property type="entry name" value="RBD_domain_sf"/>
</dbReference>
<evidence type="ECO:0000259" key="5">
    <source>
        <dbReference type="PROSITE" id="PS50102"/>
    </source>
</evidence>
<dbReference type="GO" id="GO:0003723">
    <property type="term" value="F:RNA binding"/>
    <property type="evidence" value="ECO:0007669"/>
    <property type="project" value="UniProtKB-UniRule"/>
</dbReference>
<accession>A0AAV4MVM0</accession>
<dbReference type="PROSITE" id="PS50005">
    <property type="entry name" value="TPR"/>
    <property type="match status" value="1"/>
</dbReference>
<name>A0AAV4MVM0_CAEEX</name>
<dbReference type="InterPro" id="IPR019734">
    <property type="entry name" value="TPR_rpt"/>
</dbReference>
<dbReference type="SMART" id="SM00360">
    <property type="entry name" value="RRM"/>
    <property type="match status" value="1"/>
</dbReference>
<evidence type="ECO:0000256" key="3">
    <source>
        <dbReference type="PROSITE-ProRule" id="PRU00339"/>
    </source>
</evidence>
<dbReference type="SMART" id="SM00028">
    <property type="entry name" value="TPR"/>
    <property type="match status" value="2"/>
</dbReference>
<evidence type="ECO:0000313" key="6">
    <source>
        <dbReference type="EMBL" id="GIX76540.1"/>
    </source>
</evidence>
<feature type="domain" description="RRM" evidence="5">
    <location>
        <begin position="294"/>
        <end position="366"/>
    </location>
</feature>
<gene>
    <name evidence="6" type="primary">TTC31</name>
    <name evidence="6" type="ORF">CEXT_72081</name>
</gene>
<keyword evidence="7" id="KW-1185">Reference proteome</keyword>
<feature type="repeat" description="TPR" evidence="3">
    <location>
        <begin position="100"/>
        <end position="133"/>
    </location>
</feature>
<dbReference type="Proteomes" id="UP001054945">
    <property type="component" value="Unassembled WGS sequence"/>
</dbReference>
<dbReference type="PROSITE" id="PS50102">
    <property type="entry name" value="RRM"/>
    <property type="match status" value="1"/>
</dbReference>
<organism evidence="6 7">
    <name type="scientific">Caerostris extrusa</name>
    <name type="common">Bark spider</name>
    <name type="synonym">Caerostris bankana</name>
    <dbReference type="NCBI Taxonomy" id="172846"/>
    <lineage>
        <taxon>Eukaryota</taxon>
        <taxon>Metazoa</taxon>
        <taxon>Ecdysozoa</taxon>
        <taxon>Arthropoda</taxon>
        <taxon>Chelicerata</taxon>
        <taxon>Arachnida</taxon>
        <taxon>Araneae</taxon>
        <taxon>Araneomorphae</taxon>
        <taxon>Entelegynae</taxon>
        <taxon>Araneoidea</taxon>
        <taxon>Araneidae</taxon>
        <taxon>Caerostris</taxon>
    </lineage>
</organism>
<dbReference type="CDD" id="cd00590">
    <property type="entry name" value="RRM_SF"/>
    <property type="match status" value="1"/>
</dbReference>
<dbReference type="AlphaFoldDB" id="A0AAV4MVM0"/>
<dbReference type="EMBL" id="BPLR01020260">
    <property type="protein sequence ID" value="GIX76540.1"/>
    <property type="molecule type" value="Genomic_DNA"/>
</dbReference>
<comment type="caution">
    <text evidence="6">The sequence shown here is derived from an EMBL/GenBank/DDBJ whole genome shotgun (WGS) entry which is preliminary data.</text>
</comment>
<dbReference type="SUPFAM" id="SSF54928">
    <property type="entry name" value="RNA-binding domain, RBD"/>
    <property type="match status" value="1"/>
</dbReference>
<feature type="compositionally biased region" description="Basic and acidic residues" evidence="4">
    <location>
        <begin position="70"/>
        <end position="92"/>
    </location>
</feature>
<keyword evidence="3" id="KW-0802">TPR repeat</keyword>
<reference evidence="6 7" key="1">
    <citation type="submission" date="2021-06" db="EMBL/GenBank/DDBJ databases">
        <title>Caerostris extrusa draft genome.</title>
        <authorList>
            <person name="Kono N."/>
            <person name="Arakawa K."/>
        </authorList>
    </citation>
    <scope>NUCLEOTIDE SEQUENCE [LARGE SCALE GENOMIC DNA]</scope>
</reference>
<evidence type="ECO:0000256" key="2">
    <source>
        <dbReference type="PROSITE-ProRule" id="PRU00176"/>
    </source>
</evidence>
<feature type="compositionally biased region" description="Basic and acidic residues" evidence="4">
    <location>
        <begin position="14"/>
        <end position="24"/>
    </location>
</feature>
<dbReference type="InterPro" id="IPR011990">
    <property type="entry name" value="TPR-like_helical_dom_sf"/>
</dbReference>
<dbReference type="InterPro" id="IPR012677">
    <property type="entry name" value="Nucleotide-bd_a/b_plait_sf"/>
</dbReference>
<evidence type="ECO:0000313" key="7">
    <source>
        <dbReference type="Proteomes" id="UP001054945"/>
    </source>
</evidence>
<dbReference type="Pfam" id="PF13181">
    <property type="entry name" value="TPR_8"/>
    <property type="match status" value="1"/>
</dbReference>
<dbReference type="PANTHER" id="PTHR47678">
    <property type="entry name" value="TETRATRICOPEPTIDE REPEAT PROTEIN 31"/>
    <property type="match status" value="1"/>
</dbReference>
<dbReference type="Gene3D" id="1.25.40.10">
    <property type="entry name" value="Tetratricopeptide repeat domain"/>
    <property type="match status" value="1"/>
</dbReference>
<evidence type="ECO:0000256" key="1">
    <source>
        <dbReference type="ARBA" id="ARBA00022884"/>
    </source>
</evidence>
<dbReference type="PANTHER" id="PTHR47678:SF4">
    <property type="entry name" value="SHOCK PROTEIN 70 (HSP70)-INTERACTING PROTEIN, PUTATIVE-RELATED"/>
    <property type="match status" value="1"/>
</dbReference>
<dbReference type="Gene3D" id="3.30.70.330">
    <property type="match status" value="1"/>
</dbReference>
<dbReference type="InterPro" id="IPR000504">
    <property type="entry name" value="RRM_dom"/>
</dbReference>
<keyword evidence="1 2" id="KW-0694">RNA-binding</keyword>
<proteinExistence type="predicted"/>
<evidence type="ECO:0000256" key="4">
    <source>
        <dbReference type="SAM" id="MobiDB-lite"/>
    </source>
</evidence>
<feature type="region of interest" description="Disordered" evidence="4">
    <location>
        <begin position="1"/>
        <end position="92"/>
    </location>
</feature>
<dbReference type="SUPFAM" id="SSF48452">
    <property type="entry name" value="TPR-like"/>
    <property type="match status" value="1"/>
</dbReference>